<organism evidence="2 3">
    <name type="scientific">Panicum miliaceum</name>
    <name type="common">Proso millet</name>
    <name type="synonym">Broomcorn millet</name>
    <dbReference type="NCBI Taxonomy" id="4540"/>
    <lineage>
        <taxon>Eukaryota</taxon>
        <taxon>Viridiplantae</taxon>
        <taxon>Streptophyta</taxon>
        <taxon>Embryophyta</taxon>
        <taxon>Tracheophyta</taxon>
        <taxon>Spermatophyta</taxon>
        <taxon>Magnoliopsida</taxon>
        <taxon>Liliopsida</taxon>
        <taxon>Poales</taxon>
        <taxon>Poaceae</taxon>
        <taxon>PACMAD clade</taxon>
        <taxon>Panicoideae</taxon>
        <taxon>Panicodae</taxon>
        <taxon>Paniceae</taxon>
        <taxon>Panicinae</taxon>
        <taxon>Panicum</taxon>
        <taxon>Panicum sect. Panicum</taxon>
    </lineage>
</organism>
<dbReference type="EMBL" id="PQIB02000013">
    <property type="protein sequence ID" value="RLM73901.1"/>
    <property type="molecule type" value="Genomic_DNA"/>
</dbReference>
<sequence length="68" mass="7890">MANIQAQQNQAPPPPPPQPRDKHKEFMSHKPPNYSHSVDPLHADDWLKEVEKMLDIAQCNDREKVMYA</sequence>
<dbReference type="AlphaFoldDB" id="A0A3L6Q748"/>
<feature type="region of interest" description="Disordered" evidence="1">
    <location>
        <begin position="1"/>
        <end position="39"/>
    </location>
</feature>
<feature type="compositionally biased region" description="Low complexity" evidence="1">
    <location>
        <begin position="1"/>
        <end position="10"/>
    </location>
</feature>
<protein>
    <submittedName>
        <fullName evidence="2">Uncharacterized protein</fullName>
    </submittedName>
</protein>
<evidence type="ECO:0000313" key="3">
    <source>
        <dbReference type="Proteomes" id="UP000275267"/>
    </source>
</evidence>
<dbReference type="STRING" id="4540.A0A3L6Q748"/>
<dbReference type="OrthoDB" id="694489at2759"/>
<evidence type="ECO:0000313" key="2">
    <source>
        <dbReference type="EMBL" id="RLM73901.1"/>
    </source>
</evidence>
<dbReference type="Proteomes" id="UP000275267">
    <property type="component" value="Unassembled WGS sequence"/>
</dbReference>
<comment type="caution">
    <text evidence="2">The sequence shown here is derived from an EMBL/GenBank/DDBJ whole genome shotgun (WGS) entry which is preliminary data.</text>
</comment>
<feature type="compositionally biased region" description="Basic and acidic residues" evidence="1">
    <location>
        <begin position="19"/>
        <end position="28"/>
    </location>
</feature>
<name>A0A3L6Q748_PANMI</name>
<gene>
    <name evidence="2" type="ORF">C2845_PM15G06290</name>
</gene>
<reference evidence="3" key="1">
    <citation type="journal article" date="2019" name="Nat. Commun.">
        <title>The genome of broomcorn millet.</title>
        <authorList>
            <person name="Zou C."/>
            <person name="Miki D."/>
            <person name="Li D."/>
            <person name="Tang Q."/>
            <person name="Xiao L."/>
            <person name="Rajput S."/>
            <person name="Deng P."/>
            <person name="Jia W."/>
            <person name="Huang R."/>
            <person name="Zhang M."/>
            <person name="Sun Y."/>
            <person name="Hu J."/>
            <person name="Fu X."/>
            <person name="Schnable P.S."/>
            <person name="Li F."/>
            <person name="Zhang H."/>
            <person name="Feng B."/>
            <person name="Zhu X."/>
            <person name="Liu R."/>
            <person name="Schnable J.C."/>
            <person name="Zhu J.-K."/>
            <person name="Zhang H."/>
        </authorList>
    </citation>
    <scope>NUCLEOTIDE SEQUENCE [LARGE SCALE GENOMIC DNA]</scope>
</reference>
<keyword evidence="3" id="KW-1185">Reference proteome</keyword>
<proteinExistence type="predicted"/>
<accession>A0A3L6Q748</accession>
<evidence type="ECO:0000256" key="1">
    <source>
        <dbReference type="SAM" id="MobiDB-lite"/>
    </source>
</evidence>